<dbReference type="STRING" id="265719.SAMN04488509_102164"/>
<feature type="signal peptide" evidence="7">
    <location>
        <begin position="1"/>
        <end position="25"/>
    </location>
</feature>
<keyword evidence="1 7" id="KW-0732">Signal</keyword>
<dbReference type="PROSITE" id="PS50198">
    <property type="entry name" value="PPIC_PPIASE_2"/>
    <property type="match status" value="2"/>
</dbReference>
<dbReference type="InterPro" id="IPR023034">
    <property type="entry name" value="PPIase_SurA"/>
</dbReference>
<dbReference type="RefSeq" id="WP_091239856.1">
    <property type="nucleotide sequence ID" value="NZ_FNAG01000002.1"/>
</dbReference>
<dbReference type="OrthoDB" id="14196at2"/>
<dbReference type="PANTHER" id="PTHR47637:SF1">
    <property type="entry name" value="CHAPERONE SURA"/>
    <property type="match status" value="1"/>
</dbReference>
<comment type="domain">
    <text evidence="7">The PPIase activity resides only in the second parvulin domain. The N-terminal region and the C-terminal tail are necessary and sufficient for the chaperone activity of SurA. The PPIase activity is dispensable for SurA to function as a chaperone. The N-terminal region and the C-terminal tail are also required for porin recognition.</text>
</comment>
<feature type="domain" description="PpiC" evidence="8">
    <location>
        <begin position="288"/>
        <end position="387"/>
    </location>
</feature>
<dbReference type="GO" id="GO:0030288">
    <property type="term" value="C:outer membrane-bounded periplasmic space"/>
    <property type="evidence" value="ECO:0007669"/>
    <property type="project" value="InterPro"/>
</dbReference>
<feature type="chain" id="PRO_5011804205" description="Chaperone SurA" evidence="7">
    <location>
        <begin position="26"/>
        <end position="434"/>
    </location>
</feature>
<dbReference type="SUPFAM" id="SSF109998">
    <property type="entry name" value="Triger factor/SurA peptide-binding domain-like"/>
    <property type="match status" value="1"/>
</dbReference>
<evidence type="ECO:0000256" key="4">
    <source>
        <dbReference type="ARBA" id="ARBA00023110"/>
    </source>
</evidence>
<dbReference type="Proteomes" id="UP000199603">
    <property type="component" value="Unassembled WGS sequence"/>
</dbReference>
<evidence type="ECO:0000313" key="9">
    <source>
        <dbReference type="EMBL" id="SDD36326.1"/>
    </source>
</evidence>
<dbReference type="Pfam" id="PF09312">
    <property type="entry name" value="SurA_N"/>
    <property type="match status" value="1"/>
</dbReference>
<dbReference type="Pfam" id="PF00639">
    <property type="entry name" value="Rotamase"/>
    <property type="match status" value="2"/>
</dbReference>
<feature type="domain" description="PpiC" evidence="8">
    <location>
        <begin position="177"/>
        <end position="279"/>
    </location>
</feature>
<proteinExistence type="inferred from homology"/>
<dbReference type="GO" id="GO:0003755">
    <property type="term" value="F:peptidyl-prolyl cis-trans isomerase activity"/>
    <property type="evidence" value="ECO:0007669"/>
    <property type="project" value="UniProtKB-UniRule"/>
</dbReference>
<accession>A0A1G6U6L7</accession>
<evidence type="ECO:0000256" key="2">
    <source>
        <dbReference type="ARBA" id="ARBA00022737"/>
    </source>
</evidence>
<keyword evidence="6 7" id="KW-0413">Isomerase</keyword>
<comment type="catalytic activity">
    <reaction evidence="7">
        <text>[protein]-peptidylproline (omega=180) = [protein]-peptidylproline (omega=0)</text>
        <dbReference type="Rhea" id="RHEA:16237"/>
        <dbReference type="Rhea" id="RHEA-COMP:10747"/>
        <dbReference type="Rhea" id="RHEA-COMP:10748"/>
        <dbReference type="ChEBI" id="CHEBI:83833"/>
        <dbReference type="ChEBI" id="CHEBI:83834"/>
        <dbReference type="EC" id="5.2.1.8"/>
    </reaction>
</comment>
<evidence type="ECO:0000256" key="1">
    <source>
        <dbReference type="ARBA" id="ARBA00022729"/>
    </source>
</evidence>
<dbReference type="AlphaFoldDB" id="A0A1G6U6L7"/>
<dbReference type="GO" id="GO:0050821">
    <property type="term" value="P:protein stabilization"/>
    <property type="evidence" value="ECO:0007669"/>
    <property type="project" value="InterPro"/>
</dbReference>
<dbReference type="InterPro" id="IPR023058">
    <property type="entry name" value="PPIase_PpiC_CS"/>
</dbReference>
<keyword evidence="10" id="KW-1185">Reference proteome</keyword>
<dbReference type="InterPro" id="IPR046357">
    <property type="entry name" value="PPIase_dom_sf"/>
</dbReference>
<reference evidence="9 10" key="1">
    <citation type="submission" date="2016-10" db="EMBL/GenBank/DDBJ databases">
        <authorList>
            <person name="de Groot N.N."/>
        </authorList>
    </citation>
    <scope>NUCLEOTIDE SEQUENCE [LARGE SCALE GENOMIC DNA]</scope>
    <source>
        <strain evidence="9 10">DSM 16957</strain>
    </source>
</reference>
<evidence type="ECO:0000259" key="8">
    <source>
        <dbReference type="PROSITE" id="PS50198"/>
    </source>
</evidence>
<keyword evidence="5 7" id="KW-0143">Chaperone</keyword>
<dbReference type="Gene3D" id="3.10.50.40">
    <property type="match status" value="2"/>
</dbReference>
<keyword evidence="2 7" id="KW-0677">Repeat</keyword>
<dbReference type="GO" id="GO:0051082">
    <property type="term" value="F:unfolded protein binding"/>
    <property type="evidence" value="ECO:0007669"/>
    <property type="project" value="UniProtKB-UniRule"/>
</dbReference>
<evidence type="ECO:0000256" key="7">
    <source>
        <dbReference type="HAMAP-Rule" id="MF_01183"/>
    </source>
</evidence>
<keyword evidence="3 7" id="KW-0574">Periplasm</keyword>
<evidence type="ECO:0000256" key="6">
    <source>
        <dbReference type="ARBA" id="ARBA00023235"/>
    </source>
</evidence>
<sequence precursor="true">MNRIASRCIALLLLLAATLGAPVHAQLATPVTPVESVVAVVEEDVILRSELERAIANITAQYADRRDQLPPQAALERQVLERLILLRLQVQRARDMGVRVPDAEVEEAIRRIAQQNNISLEQMRGQLANDGIEMPEFARSLREEMVVQRLRQQIVQSRVQVSETEIDILLASESEQGARVRAANILVALPDGATPEQIQLAKTKIDGVRGLIARGEMGFQAAAIRYSDAPNALEGGDLGFRRLDEMPPLFARMLESMQPGDVSEAVRGPGGYHLLQLVERANDGPQQLTEYNARHVMVRINEVVSSQEARTRIDALLARIRGGEDFAEVARAESQDAATRNQGGDLGWFPLNAWGEAIGQAVLTLKDGEISEPFASGSGWHILQRLGSREQDITDRLRRDEARETIGRRKAEDEYERFLRQLRDEAYVETRLAG</sequence>
<dbReference type="InterPro" id="IPR050280">
    <property type="entry name" value="OMP_Chaperone_SurA"/>
</dbReference>
<dbReference type="InterPro" id="IPR027304">
    <property type="entry name" value="Trigger_fact/SurA_dom_sf"/>
</dbReference>
<comment type="subcellular location">
    <subcellularLocation>
        <location evidence="7">Periplasm</location>
    </subcellularLocation>
    <text evidence="7">Is capable of associating with the outer membrane.</text>
</comment>
<dbReference type="EC" id="5.2.1.8" evidence="7"/>
<protein>
    <recommendedName>
        <fullName evidence="7">Chaperone SurA</fullName>
    </recommendedName>
    <alternativeName>
        <fullName evidence="7">Peptidyl-prolyl cis-trans isomerase SurA</fullName>
        <shortName evidence="7">PPIase SurA</shortName>
        <ecNumber evidence="7">5.2.1.8</ecNumber>
    </alternativeName>
    <alternativeName>
        <fullName evidence="7">Rotamase SurA</fullName>
    </alternativeName>
</protein>
<dbReference type="Gene3D" id="1.10.4030.10">
    <property type="entry name" value="Porin chaperone SurA, peptide-binding domain"/>
    <property type="match status" value="1"/>
</dbReference>
<dbReference type="InterPro" id="IPR000297">
    <property type="entry name" value="PPIase_PpiC"/>
</dbReference>
<dbReference type="GO" id="GO:0042277">
    <property type="term" value="F:peptide binding"/>
    <property type="evidence" value="ECO:0007669"/>
    <property type="project" value="InterPro"/>
</dbReference>
<dbReference type="InterPro" id="IPR015391">
    <property type="entry name" value="SurA_N"/>
</dbReference>
<dbReference type="GO" id="GO:0043165">
    <property type="term" value="P:Gram-negative-bacterium-type cell outer membrane assembly"/>
    <property type="evidence" value="ECO:0007669"/>
    <property type="project" value="InterPro"/>
</dbReference>
<dbReference type="PANTHER" id="PTHR47637">
    <property type="entry name" value="CHAPERONE SURA"/>
    <property type="match status" value="1"/>
</dbReference>
<organism evidence="9 10">
    <name type="scientific">Aquimonas voraii</name>
    <dbReference type="NCBI Taxonomy" id="265719"/>
    <lineage>
        <taxon>Bacteria</taxon>
        <taxon>Pseudomonadati</taxon>
        <taxon>Pseudomonadota</taxon>
        <taxon>Gammaproteobacteria</taxon>
        <taxon>Lysobacterales</taxon>
        <taxon>Lysobacteraceae</taxon>
        <taxon>Aquimonas</taxon>
    </lineage>
</organism>
<dbReference type="SUPFAM" id="SSF54534">
    <property type="entry name" value="FKBP-like"/>
    <property type="match status" value="2"/>
</dbReference>
<dbReference type="GO" id="GO:0006457">
    <property type="term" value="P:protein folding"/>
    <property type="evidence" value="ECO:0007669"/>
    <property type="project" value="UniProtKB-UniRule"/>
</dbReference>
<evidence type="ECO:0000313" key="10">
    <source>
        <dbReference type="Proteomes" id="UP000199603"/>
    </source>
</evidence>
<evidence type="ECO:0000256" key="3">
    <source>
        <dbReference type="ARBA" id="ARBA00022764"/>
    </source>
</evidence>
<evidence type="ECO:0000256" key="5">
    <source>
        <dbReference type="ARBA" id="ARBA00023186"/>
    </source>
</evidence>
<name>A0A1G6U6L7_9GAMM</name>
<dbReference type="PROSITE" id="PS01096">
    <property type="entry name" value="PPIC_PPIASE_1"/>
    <property type="match status" value="1"/>
</dbReference>
<dbReference type="HAMAP" id="MF_01183">
    <property type="entry name" value="Chaperone_SurA"/>
    <property type="match status" value="1"/>
</dbReference>
<keyword evidence="4 7" id="KW-0697">Rotamase</keyword>
<comment type="function">
    <text evidence="7">Chaperone involved in the correct folding and assembly of outer membrane proteins. Recognizes specific patterns of aromatic residues and the orientation of their side chains, which are found more frequently in integral outer membrane proteins. May act in both early periplasmic and late outer membrane-associated steps of protein maturation.</text>
</comment>
<gene>
    <name evidence="7" type="primary">surA</name>
    <name evidence="9" type="ORF">SAMN04488509_102164</name>
</gene>
<dbReference type="EMBL" id="FNAG01000002">
    <property type="protein sequence ID" value="SDD36326.1"/>
    <property type="molecule type" value="Genomic_DNA"/>
</dbReference>